<name>A0A845V6J4_9GAMM</name>
<protein>
    <submittedName>
        <fullName evidence="2">Uncharacterized protein</fullName>
    </submittedName>
</protein>
<evidence type="ECO:0000313" key="2">
    <source>
        <dbReference type="EMBL" id="NDY96786.1"/>
    </source>
</evidence>
<dbReference type="EMBL" id="JAAGSC010000044">
    <property type="protein sequence ID" value="NDY96786.1"/>
    <property type="molecule type" value="Genomic_DNA"/>
</dbReference>
<evidence type="ECO:0000256" key="1">
    <source>
        <dbReference type="SAM" id="Phobius"/>
    </source>
</evidence>
<reference evidence="2 3" key="1">
    <citation type="submission" date="2020-02" db="EMBL/GenBank/DDBJ databases">
        <authorList>
            <person name="Zhang X.-Y."/>
        </authorList>
    </citation>
    <scope>NUCLEOTIDE SEQUENCE [LARGE SCALE GENOMIC DNA]</scope>
    <source>
        <strain evidence="2 3">C33</strain>
    </source>
</reference>
<feature type="transmembrane region" description="Helical" evidence="1">
    <location>
        <begin position="77"/>
        <end position="98"/>
    </location>
</feature>
<keyword evidence="3" id="KW-1185">Reference proteome</keyword>
<dbReference type="Proteomes" id="UP000484885">
    <property type="component" value="Unassembled WGS sequence"/>
</dbReference>
<keyword evidence="1" id="KW-0812">Transmembrane</keyword>
<feature type="transmembrane region" description="Helical" evidence="1">
    <location>
        <begin position="50"/>
        <end position="71"/>
    </location>
</feature>
<dbReference type="RefSeq" id="WP_164212182.1">
    <property type="nucleotide sequence ID" value="NZ_JAAGSC010000044.1"/>
</dbReference>
<evidence type="ECO:0000313" key="3">
    <source>
        <dbReference type="Proteomes" id="UP000484885"/>
    </source>
</evidence>
<keyword evidence="1" id="KW-0472">Membrane</keyword>
<keyword evidence="1" id="KW-1133">Transmembrane helix</keyword>
<sequence>MGWLVLPAISFLMLAAHFLRDGHWPMMLLALGSMGLLAVPHSWAAHLIRVALFAGALVWLDSLVSMATMRWTMDLPFLRLSVILSAVILLTVGSIFVFTHRRLQSFYELGSGGSDR</sequence>
<gene>
    <name evidence="2" type="ORF">G3I74_13720</name>
</gene>
<comment type="caution">
    <text evidence="2">The sequence shown here is derived from an EMBL/GenBank/DDBJ whole genome shotgun (WGS) entry which is preliminary data.</text>
</comment>
<accession>A0A845V6J4</accession>
<organism evidence="2 3">
    <name type="scientific">Wenzhouxiangella limi</name>
    <dbReference type="NCBI Taxonomy" id="2707351"/>
    <lineage>
        <taxon>Bacteria</taxon>
        <taxon>Pseudomonadati</taxon>
        <taxon>Pseudomonadota</taxon>
        <taxon>Gammaproteobacteria</taxon>
        <taxon>Chromatiales</taxon>
        <taxon>Wenzhouxiangellaceae</taxon>
        <taxon>Wenzhouxiangella</taxon>
    </lineage>
</organism>
<proteinExistence type="predicted"/>
<dbReference type="AlphaFoldDB" id="A0A845V6J4"/>